<evidence type="ECO:0000313" key="2">
    <source>
        <dbReference type="Proteomes" id="UP000215914"/>
    </source>
</evidence>
<accession>A0A9K3DQ46</accession>
<protein>
    <submittedName>
        <fullName evidence="1">Uncharacterized protein</fullName>
    </submittedName>
</protein>
<reference evidence="1" key="1">
    <citation type="journal article" date="2017" name="Nature">
        <title>The sunflower genome provides insights into oil metabolism, flowering and Asterid evolution.</title>
        <authorList>
            <person name="Badouin H."/>
            <person name="Gouzy J."/>
            <person name="Grassa C.J."/>
            <person name="Murat F."/>
            <person name="Staton S.E."/>
            <person name="Cottret L."/>
            <person name="Lelandais-Briere C."/>
            <person name="Owens G.L."/>
            <person name="Carrere S."/>
            <person name="Mayjonade B."/>
            <person name="Legrand L."/>
            <person name="Gill N."/>
            <person name="Kane N.C."/>
            <person name="Bowers J.E."/>
            <person name="Hubner S."/>
            <person name="Bellec A."/>
            <person name="Berard A."/>
            <person name="Berges H."/>
            <person name="Blanchet N."/>
            <person name="Boniface M.C."/>
            <person name="Brunel D."/>
            <person name="Catrice O."/>
            <person name="Chaidir N."/>
            <person name="Claudel C."/>
            <person name="Donnadieu C."/>
            <person name="Faraut T."/>
            <person name="Fievet G."/>
            <person name="Helmstetter N."/>
            <person name="King M."/>
            <person name="Knapp S.J."/>
            <person name="Lai Z."/>
            <person name="Le Paslier M.C."/>
            <person name="Lippi Y."/>
            <person name="Lorenzon L."/>
            <person name="Mandel J.R."/>
            <person name="Marage G."/>
            <person name="Marchand G."/>
            <person name="Marquand E."/>
            <person name="Bret-Mestries E."/>
            <person name="Morien E."/>
            <person name="Nambeesan S."/>
            <person name="Nguyen T."/>
            <person name="Pegot-Espagnet P."/>
            <person name="Pouilly N."/>
            <person name="Raftis F."/>
            <person name="Sallet E."/>
            <person name="Schiex T."/>
            <person name="Thomas J."/>
            <person name="Vandecasteele C."/>
            <person name="Vares D."/>
            <person name="Vear F."/>
            <person name="Vautrin S."/>
            <person name="Crespi M."/>
            <person name="Mangin B."/>
            <person name="Burke J.M."/>
            <person name="Salse J."/>
            <person name="Munos S."/>
            <person name="Vincourt P."/>
            <person name="Rieseberg L.H."/>
            <person name="Langlade N.B."/>
        </authorList>
    </citation>
    <scope>NUCLEOTIDE SEQUENCE</scope>
    <source>
        <tissue evidence="1">Leaves</tissue>
    </source>
</reference>
<proteinExistence type="predicted"/>
<organism evidence="1 2">
    <name type="scientific">Helianthus annuus</name>
    <name type="common">Common sunflower</name>
    <dbReference type="NCBI Taxonomy" id="4232"/>
    <lineage>
        <taxon>Eukaryota</taxon>
        <taxon>Viridiplantae</taxon>
        <taxon>Streptophyta</taxon>
        <taxon>Embryophyta</taxon>
        <taxon>Tracheophyta</taxon>
        <taxon>Spermatophyta</taxon>
        <taxon>Magnoliopsida</taxon>
        <taxon>eudicotyledons</taxon>
        <taxon>Gunneridae</taxon>
        <taxon>Pentapetalae</taxon>
        <taxon>asterids</taxon>
        <taxon>campanulids</taxon>
        <taxon>Asterales</taxon>
        <taxon>Asteraceae</taxon>
        <taxon>Asteroideae</taxon>
        <taxon>Heliantheae alliance</taxon>
        <taxon>Heliantheae</taxon>
        <taxon>Helianthus</taxon>
    </lineage>
</organism>
<dbReference type="EMBL" id="MNCJ02000331">
    <property type="protein sequence ID" value="KAF5759577.1"/>
    <property type="molecule type" value="Genomic_DNA"/>
</dbReference>
<dbReference type="AlphaFoldDB" id="A0A9K3DQ46"/>
<comment type="caution">
    <text evidence="1">The sequence shown here is derived from an EMBL/GenBank/DDBJ whole genome shotgun (WGS) entry which is preliminary data.</text>
</comment>
<keyword evidence="2" id="KW-1185">Reference proteome</keyword>
<gene>
    <name evidence="1" type="ORF">HanXRQr2_Chr16g0742901</name>
</gene>
<evidence type="ECO:0000313" key="1">
    <source>
        <dbReference type="EMBL" id="KAF5759577.1"/>
    </source>
</evidence>
<reference evidence="1" key="2">
    <citation type="submission" date="2020-06" db="EMBL/GenBank/DDBJ databases">
        <title>Helianthus annuus Genome sequencing and assembly Release 2.</title>
        <authorList>
            <person name="Gouzy J."/>
            <person name="Langlade N."/>
            <person name="Munos S."/>
        </authorList>
    </citation>
    <scope>NUCLEOTIDE SEQUENCE</scope>
    <source>
        <tissue evidence="1">Leaves</tissue>
    </source>
</reference>
<name>A0A9K3DQ46_HELAN</name>
<dbReference type="Gramene" id="mRNA:HanXRQr2_Chr16g0742901">
    <property type="protein sequence ID" value="mRNA:HanXRQr2_Chr16g0742901"/>
    <property type="gene ID" value="HanXRQr2_Chr16g0742901"/>
</dbReference>
<sequence length="53" mass="5895">MDAVYCLQLDPLAAIEPSFFKITGRSGCRRNISSNWSGYNLVKKQGSKAVYLP</sequence>
<dbReference type="Proteomes" id="UP000215914">
    <property type="component" value="Unassembled WGS sequence"/>
</dbReference>